<name>F3KZI1_9GAMM</name>
<organism evidence="2 3">
    <name type="scientific">Aequoribacter fuscus</name>
    <dbReference type="NCBI Taxonomy" id="2518989"/>
    <lineage>
        <taxon>Bacteria</taxon>
        <taxon>Pseudomonadati</taxon>
        <taxon>Pseudomonadota</taxon>
        <taxon>Gammaproteobacteria</taxon>
        <taxon>Cellvibrionales</taxon>
        <taxon>Halieaceae</taxon>
        <taxon>Aequoribacter</taxon>
    </lineage>
</organism>
<keyword evidence="3" id="KW-1185">Reference proteome</keyword>
<dbReference type="STRING" id="2518989.IMCC3088_373"/>
<feature type="region of interest" description="Disordered" evidence="1">
    <location>
        <begin position="51"/>
        <end position="92"/>
    </location>
</feature>
<evidence type="ECO:0000313" key="2">
    <source>
        <dbReference type="EMBL" id="EGG30528.1"/>
    </source>
</evidence>
<gene>
    <name evidence="2" type="ORF">IMCC3088_373</name>
</gene>
<sequence>MATVLVKKTATHKIYKRKDGRYAVTTVKGAAVNGDDKAAVLLAEGLIQLSQPAPAEPEVEEAPAEEAAAEEATAEEAPAEEAQAEEETKDAE</sequence>
<accession>F3KZI1</accession>
<feature type="compositionally biased region" description="Acidic residues" evidence="1">
    <location>
        <begin position="57"/>
        <end position="92"/>
    </location>
</feature>
<dbReference type="EMBL" id="AEIG01000013">
    <property type="protein sequence ID" value="EGG30528.1"/>
    <property type="molecule type" value="Genomic_DNA"/>
</dbReference>
<comment type="caution">
    <text evidence="2">The sequence shown here is derived from an EMBL/GenBank/DDBJ whole genome shotgun (WGS) entry which is preliminary data.</text>
</comment>
<protein>
    <submittedName>
        <fullName evidence="2">Uncharacterized protein</fullName>
    </submittedName>
</protein>
<dbReference type="Proteomes" id="UP000005615">
    <property type="component" value="Unassembled WGS sequence"/>
</dbReference>
<dbReference type="AlphaFoldDB" id="F3KZI1"/>
<proteinExistence type="predicted"/>
<dbReference type="OrthoDB" id="5298522at2"/>
<evidence type="ECO:0000313" key="3">
    <source>
        <dbReference type="Proteomes" id="UP000005615"/>
    </source>
</evidence>
<reference evidence="2 3" key="1">
    <citation type="journal article" date="2011" name="J. Bacteriol.">
        <title>Genome sequence of strain IMCC3088, a proteorhodopsin-containing marine bacterium belonging to the OM60/NOR5 clade.</title>
        <authorList>
            <person name="Jang Y."/>
            <person name="Oh H.M."/>
            <person name="Kang I."/>
            <person name="Lee K."/>
            <person name="Yang S.J."/>
            <person name="Cho J.C."/>
        </authorList>
    </citation>
    <scope>NUCLEOTIDE SEQUENCE [LARGE SCALE GENOMIC DNA]</scope>
    <source>
        <strain evidence="2 3">IMCC3088</strain>
    </source>
</reference>
<evidence type="ECO:0000256" key="1">
    <source>
        <dbReference type="SAM" id="MobiDB-lite"/>
    </source>
</evidence>
<dbReference type="RefSeq" id="WP_009574822.1">
    <property type="nucleotide sequence ID" value="NZ_AEIG01000013.1"/>
</dbReference>